<name>A0A193GB61_9BORD</name>
<proteinExistence type="inferred from homology"/>
<feature type="compositionally biased region" description="Polar residues" evidence="2">
    <location>
        <begin position="268"/>
        <end position="286"/>
    </location>
</feature>
<dbReference type="GO" id="GO:0008610">
    <property type="term" value="P:lipid biosynthetic process"/>
    <property type="evidence" value="ECO:0007669"/>
    <property type="project" value="TreeGrafter"/>
</dbReference>
<protein>
    <recommendedName>
        <fullName evidence="3">Thioesterase domain-containing protein</fullName>
    </recommendedName>
</protein>
<evidence type="ECO:0000259" key="3">
    <source>
        <dbReference type="Pfam" id="PF00975"/>
    </source>
</evidence>
<sequence>MTRPVLNLLCLPYAGGSASMYRFWPTHVPPWLRVVALELPGRGARQQEDALADWPALLDVLAKDARPWLDRPYALFGHSMGALIALELGHLLRDRHGAAPAWLGVSACTAPSRRKPEHQWLSCSRSELLGELRALKGTPAELLDNAEFMAMIEPTLRADFHLCGTHVSPPREPLHCPVLALCGQDDTDIAGDPDNLRGWQRESDGRLRTQLLDGGHFFIQVQREAVLAEVVRELAAVAESITSTPLVSRAMHGYGGTAPLAPDRQTDSTRSSGNDMHARSGNSTSC</sequence>
<feature type="region of interest" description="Disordered" evidence="2">
    <location>
        <begin position="253"/>
        <end position="286"/>
    </location>
</feature>
<dbReference type="InterPro" id="IPR012223">
    <property type="entry name" value="TEII"/>
</dbReference>
<dbReference type="Gene3D" id="3.40.50.1820">
    <property type="entry name" value="alpha/beta hydrolase"/>
    <property type="match status" value="1"/>
</dbReference>
<evidence type="ECO:0000313" key="4">
    <source>
        <dbReference type="EMBL" id="ANN77237.1"/>
    </source>
</evidence>
<dbReference type="InterPro" id="IPR029058">
    <property type="entry name" value="AB_hydrolase_fold"/>
</dbReference>
<evidence type="ECO:0000256" key="2">
    <source>
        <dbReference type="SAM" id="MobiDB-lite"/>
    </source>
</evidence>
<dbReference type="EMBL" id="CP016172">
    <property type="protein sequence ID" value="ANN77237.1"/>
    <property type="molecule type" value="Genomic_DNA"/>
</dbReference>
<dbReference type="OrthoDB" id="8480037at2"/>
<dbReference type="PANTHER" id="PTHR11487:SF0">
    <property type="entry name" value="S-ACYL FATTY ACID SYNTHASE THIOESTERASE, MEDIUM CHAIN"/>
    <property type="match status" value="1"/>
</dbReference>
<keyword evidence="5" id="KW-1185">Reference proteome</keyword>
<reference evidence="4 5" key="1">
    <citation type="submission" date="2016-06" db="EMBL/GenBank/DDBJ databases">
        <title>Complete genome sequences of Bordetella bronchialis and Bordetella flabilis.</title>
        <authorList>
            <person name="LiPuma J.J."/>
            <person name="Spilker T."/>
        </authorList>
    </citation>
    <scope>NUCLEOTIDE SEQUENCE [LARGE SCALE GENOMIC DNA]</scope>
    <source>
        <strain evidence="4 5">AU10664</strain>
    </source>
</reference>
<dbReference type="KEGG" id="bfz:BAU07_09085"/>
<organism evidence="4 5">
    <name type="scientific">Bordetella flabilis</name>
    <dbReference type="NCBI Taxonomy" id="463014"/>
    <lineage>
        <taxon>Bacteria</taxon>
        <taxon>Pseudomonadati</taxon>
        <taxon>Pseudomonadota</taxon>
        <taxon>Betaproteobacteria</taxon>
        <taxon>Burkholderiales</taxon>
        <taxon>Alcaligenaceae</taxon>
        <taxon>Bordetella</taxon>
    </lineage>
</organism>
<accession>A0A193GB61</accession>
<dbReference type="PANTHER" id="PTHR11487">
    <property type="entry name" value="THIOESTERASE"/>
    <property type="match status" value="1"/>
</dbReference>
<dbReference type="InterPro" id="IPR001031">
    <property type="entry name" value="Thioesterase"/>
</dbReference>
<evidence type="ECO:0000256" key="1">
    <source>
        <dbReference type="ARBA" id="ARBA00007169"/>
    </source>
</evidence>
<dbReference type="AlphaFoldDB" id="A0A193GB61"/>
<evidence type="ECO:0000313" key="5">
    <source>
        <dbReference type="Proteomes" id="UP000091926"/>
    </source>
</evidence>
<gene>
    <name evidence="4" type="ORF">BAU07_09085</name>
</gene>
<dbReference type="Proteomes" id="UP000091926">
    <property type="component" value="Chromosome"/>
</dbReference>
<dbReference type="STRING" id="463014.BAU07_09085"/>
<comment type="similarity">
    <text evidence="1">Belongs to the thioesterase family.</text>
</comment>
<dbReference type="SUPFAM" id="SSF53474">
    <property type="entry name" value="alpha/beta-Hydrolases"/>
    <property type="match status" value="1"/>
</dbReference>
<dbReference type="RefSeq" id="WP_066656370.1">
    <property type="nucleotide sequence ID" value="NZ_CBCSCL010000050.1"/>
</dbReference>
<dbReference type="Pfam" id="PF00975">
    <property type="entry name" value="Thioesterase"/>
    <property type="match status" value="1"/>
</dbReference>
<feature type="domain" description="Thioesterase" evidence="3">
    <location>
        <begin position="8"/>
        <end position="229"/>
    </location>
</feature>